<dbReference type="InterPro" id="IPR003439">
    <property type="entry name" value="ABC_transporter-like_ATP-bd"/>
</dbReference>
<comment type="similarity">
    <text evidence="2">Belongs to the ABC transporter superfamily. ABCB family. Mitochondrial peptide exporter (TC 3.A.1.212) subfamily.</text>
</comment>
<evidence type="ECO:0000256" key="6">
    <source>
        <dbReference type="ARBA" id="ARBA00022989"/>
    </source>
</evidence>
<dbReference type="OrthoDB" id="6500128at2759"/>
<evidence type="ECO:0000256" key="9">
    <source>
        <dbReference type="SAM" id="Phobius"/>
    </source>
</evidence>
<feature type="domain" description="ABC transporter" evidence="10">
    <location>
        <begin position="424"/>
        <end position="659"/>
    </location>
</feature>
<dbReference type="HOGENOM" id="CLU_000604_84_3_1"/>
<dbReference type="PANTHER" id="PTHR43394:SF1">
    <property type="entry name" value="ATP-BINDING CASSETTE SUB-FAMILY B MEMBER 10, MITOCHONDRIAL"/>
    <property type="match status" value="1"/>
</dbReference>
<keyword evidence="4" id="KW-0547">Nucleotide-binding</keyword>
<gene>
    <name evidence="12" type="ORF">BOTBODRAFT_107364</name>
</gene>
<name>A0A067MNK4_BOTB1</name>
<comment type="subcellular location">
    <subcellularLocation>
        <location evidence="1">Membrane</location>
        <topology evidence="1">Multi-pass membrane protein</topology>
    </subcellularLocation>
</comment>
<evidence type="ECO:0000256" key="3">
    <source>
        <dbReference type="ARBA" id="ARBA00022692"/>
    </source>
</evidence>
<dbReference type="PROSITE" id="PS50893">
    <property type="entry name" value="ABC_TRANSPORTER_2"/>
    <property type="match status" value="1"/>
</dbReference>
<dbReference type="SUPFAM" id="SSF52540">
    <property type="entry name" value="P-loop containing nucleoside triphosphate hydrolases"/>
    <property type="match status" value="1"/>
</dbReference>
<evidence type="ECO:0008006" key="14">
    <source>
        <dbReference type="Google" id="ProtNLM"/>
    </source>
</evidence>
<dbReference type="AlphaFoldDB" id="A0A067MNK4"/>
<dbReference type="PANTHER" id="PTHR43394">
    <property type="entry name" value="ATP-DEPENDENT PERMEASE MDL1, MITOCHONDRIAL"/>
    <property type="match status" value="1"/>
</dbReference>
<evidence type="ECO:0000256" key="4">
    <source>
        <dbReference type="ARBA" id="ARBA00022741"/>
    </source>
</evidence>
<feature type="transmembrane region" description="Helical" evidence="9">
    <location>
        <begin position="368"/>
        <end position="386"/>
    </location>
</feature>
<evidence type="ECO:0000256" key="2">
    <source>
        <dbReference type="ARBA" id="ARBA00005580"/>
    </source>
</evidence>
<dbReference type="CDD" id="cd18573">
    <property type="entry name" value="ABC_6TM_ABCB10_like"/>
    <property type="match status" value="1"/>
</dbReference>
<dbReference type="FunFam" id="1.20.1560.10:FF:000085">
    <property type="entry name" value="Probable ATP-binding cassette (ABC) transporter"/>
    <property type="match status" value="1"/>
</dbReference>
<dbReference type="InParanoid" id="A0A067MNK4"/>
<protein>
    <recommendedName>
        <fullName evidence="14">ABC transporter</fullName>
    </recommendedName>
</protein>
<dbReference type="Gene3D" id="1.20.1560.10">
    <property type="entry name" value="ABC transporter type 1, transmembrane domain"/>
    <property type="match status" value="1"/>
</dbReference>
<dbReference type="SUPFAM" id="SSF90123">
    <property type="entry name" value="ABC transporter transmembrane region"/>
    <property type="match status" value="1"/>
</dbReference>
<dbReference type="Proteomes" id="UP000027195">
    <property type="component" value="Unassembled WGS sequence"/>
</dbReference>
<evidence type="ECO:0000256" key="7">
    <source>
        <dbReference type="ARBA" id="ARBA00023136"/>
    </source>
</evidence>
<evidence type="ECO:0000313" key="12">
    <source>
        <dbReference type="EMBL" id="KDQ16295.1"/>
    </source>
</evidence>
<dbReference type="FunFam" id="3.40.50.300:FF:000218">
    <property type="entry name" value="Multidrug ABC transporter ATP-binding protein"/>
    <property type="match status" value="1"/>
</dbReference>
<organism evidence="12 13">
    <name type="scientific">Botryobasidium botryosum (strain FD-172 SS1)</name>
    <dbReference type="NCBI Taxonomy" id="930990"/>
    <lineage>
        <taxon>Eukaryota</taxon>
        <taxon>Fungi</taxon>
        <taxon>Dikarya</taxon>
        <taxon>Basidiomycota</taxon>
        <taxon>Agaricomycotina</taxon>
        <taxon>Agaricomycetes</taxon>
        <taxon>Cantharellales</taxon>
        <taxon>Botryobasidiaceae</taxon>
        <taxon>Botryobasidium</taxon>
    </lineage>
</organism>
<dbReference type="Gene3D" id="3.40.50.300">
    <property type="entry name" value="P-loop containing nucleotide triphosphate hydrolases"/>
    <property type="match status" value="1"/>
</dbReference>
<evidence type="ECO:0000259" key="10">
    <source>
        <dbReference type="PROSITE" id="PS50893"/>
    </source>
</evidence>
<dbReference type="GO" id="GO:0016887">
    <property type="term" value="F:ATP hydrolysis activity"/>
    <property type="evidence" value="ECO:0007669"/>
    <property type="project" value="InterPro"/>
</dbReference>
<dbReference type="EMBL" id="KL198028">
    <property type="protein sequence ID" value="KDQ16295.1"/>
    <property type="molecule type" value="Genomic_DNA"/>
</dbReference>
<dbReference type="GO" id="GO:0005743">
    <property type="term" value="C:mitochondrial inner membrane"/>
    <property type="evidence" value="ECO:0007669"/>
    <property type="project" value="TreeGrafter"/>
</dbReference>
<keyword evidence="7 9" id="KW-0472">Membrane</keyword>
<dbReference type="InterPro" id="IPR027417">
    <property type="entry name" value="P-loop_NTPase"/>
</dbReference>
<evidence type="ECO:0000259" key="11">
    <source>
        <dbReference type="PROSITE" id="PS50929"/>
    </source>
</evidence>
<dbReference type="InterPro" id="IPR011527">
    <property type="entry name" value="ABC1_TM_dom"/>
</dbReference>
<keyword evidence="3 9" id="KW-0812">Transmembrane</keyword>
<keyword evidence="13" id="KW-1185">Reference proteome</keyword>
<dbReference type="Pfam" id="PF00664">
    <property type="entry name" value="ABC_membrane"/>
    <property type="match status" value="1"/>
</dbReference>
<dbReference type="GO" id="GO:0015421">
    <property type="term" value="F:ABC-type oligopeptide transporter activity"/>
    <property type="evidence" value="ECO:0007669"/>
    <property type="project" value="TreeGrafter"/>
</dbReference>
<dbReference type="STRING" id="930990.A0A067MNK4"/>
<feature type="transmembrane region" description="Helical" evidence="9">
    <location>
        <begin position="326"/>
        <end position="348"/>
    </location>
</feature>
<reference evidence="13" key="1">
    <citation type="journal article" date="2014" name="Proc. Natl. Acad. Sci. U.S.A.">
        <title>Extensive sampling of basidiomycete genomes demonstrates inadequacy of the white-rot/brown-rot paradigm for wood decay fungi.</title>
        <authorList>
            <person name="Riley R."/>
            <person name="Salamov A.A."/>
            <person name="Brown D.W."/>
            <person name="Nagy L.G."/>
            <person name="Floudas D."/>
            <person name="Held B.W."/>
            <person name="Levasseur A."/>
            <person name="Lombard V."/>
            <person name="Morin E."/>
            <person name="Otillar R."/>
            <person name="Lindquist E.A."/>
            <person name="Sun H."/>
            <person name="LaButti K.M."/>
            <person name="Schmutz J."/>
            <person name="Jabbour D."/>
            <person name="Luo H."/>
            <person name="Baker S.E."/>
            <person name="Pisabarro A.G."/>
            <person name="Walton J.D."/>
            <person name="Blanchette R.A."/>
            <person name="Henrissat B."/>
            <person name="Martin F."/>
            <person name="Cullen D."/>
            <person name="Hibbett D.S."/>
            <person name="Grigoriev I.V."/>
        </authorList>
    </citation>
    <scope>NUCLEOTIDE SEQUENCE [LARGE SCALE GENOMIC DNA]</scope>
    <source>
        <strain evidence="13">FD-172 SS1</strain>
    </source>
</reference>
<dbReference type="FunCoup" id="A0A067MNK4">
    <property type="interactions" value="159"/>
</dbReference>
<dbReference type="GO" id="GO:0005524">
    <property type="term" value="F:ATP binding"/>
    <property type="evidence" value="ECO:0007669"/>
    <property type="project" value="UniProtKB-KW"/>
</dbReference>
<dbReference type="SMART" id="SM00382">
    <property type="entry name" value="AAA"/>
    <property type="match status" value="1"/>
</dbReference>
<dbReference type="PROSITE" id="PS00211">
    <property type="entry name" value="ABC_TRANSPORTER_1"/>
    <property type="match status" value="1"/>
</dbReference>
<feature type="domain" description="ABC transmembrane type-1" evidence="11">
    <location>
        <begin position="105"/>
        <end position="391"/>
    </location>
</feature>
<proteinExistence type="inferred from homology"/>
<dbReference type="InterPro" id="IPR003593">
    <property type="entry name" value="AAA+_ATPase"/>
</dbReference>
<evidence type="ECO:0000256" key="8">
    <source>
        <dbReference type="SAM" id="Coils"/>
    </source>
</evidence>
<keyword evidence="6 9" id="KW-1133">Transmembrane helix</keyword>
<feature type="coiled-coil region" evidence="8">
    <location>
        <begin position="673"/>
        <end position="700"/>
    </location>
</feature>
<feature type="transmembrane region" description="Helical" evidence="9">
    <location>
        <begin position="148"/>
        <end position="169"/>
    </location>
</feature>
<dbReference type="GO" id="GO:0090374">
    <property type="term" value="P:oligopeptide export from mitochondrion"/>
    <property type="evidence" value="ECO:0007669"/>
    <property type="project" value="TreeGrafter"/>
</dbReference>
<keyword evidence="8" id="KW-0175">Coiled coil</keyword>
<evidence type="ECO:0000256" key="5">
    <source>
        <dbReference type="ARBA" id="ARBA00022840"/>
    </source>
</evidence>
<sequence length="705" mass="76360">MFATATLRVALRSGAASPARVSLRCSLPSGTIRCTGLQFAPRLALDGSKRYFSFDSNPPPKPPTPPPAGILGRILPPSLVPPKDSSTNIRKIIALAKPERKPIMAAVGLLFISSSVSMSVPFTIGKLIDYFTSSDPQSILSLPPQTALFGLLSVFTVGALANFGRVLLFRTSGQRIVARLREQTYASALRQEVEYVEREKGEGDVLSRLSMDASIVGESVTNNLSDGLRAIVTSSVGLGLMFYLSPTLTLLMLSVVPPISLGAFLYGRYLKKLSNRTQEALGRMTSTAQESLTALRTVQAFNAAPFEERRFETRVRDVLDLAKKEAWASGIFFGATGWAGNLTILTLLGYGGTLVSRGEISVGDLTSLLLYTAYVGSALGMLSSFFSSMMKAVGASTRIFDLFSREPIIPTNTGIAVPKKSGLIRFEDVSFHYPSRKNVDVLNGFNLTLKEGGSTAIVGKSGSGKSSVHNLLLRFYDPVRGKITLDGQDIREFDVASWRSRIGIVPQDPVLFSGTIATNIAYGTPEVSRADIEHAARQANCEFIWDMPNGFDTQIGRLSLSGGQRQRIAIARALLKKPAFLCLDEATSALDAASEHKVNDAIDKILQARHTTSLIVAHRLSTIARAERVVVLEDGKIVEEGAYRDLASREGSRFRALMAAQLEAATGDQTFLESALKGRLENAEQEKREQDELIELSVKDEVVVG</sequence>
<dbReference type="PROSITE" id="PS50929">
    <property type="entry name" value="ABC_TM1F"/>
    <property type="match status" value="1"/>
</dbReference>
<evidence type="ECO:0000256" key="1">
    <source>
        <dbReference type="ARBA" id="ARBA00004141"/>
    </source>
</evidence>
<dbReference type="InterPro" id="IPR036640">
    <property type="entry name" value="ABC1_TM_sf"/>
</dbReference>
<accession>A0A067MNK4</accession>
<feature type="transmembrane region" description="Helical" evidence="9">
    <location>
        <begin position="103"/>
        <end position="128"/>
    </location>
</feature>
<evidence type="ECO:0000313" key="13">
    <source>
        <dbReference type="Proteomes" id="UP000027195"/>
    </source>
</evidence>
<dbReference type="InterPro" id="IPR039421">
    <property type="entry name" value="Type_1_exporter"/>
</dbReference>
<dbReference type="InterPro" id="IPR017871">
    <property type="entry name" value="ABC_transporter-like_CS"/>
</dbReference>
<dbReference type="Pfam" id="PF00005">
    <property type="entry name" value="ABC_tran"/>
    <property type="match status" value="1"/>
</dbReference>
<keyword evidence="5" id="KW-0067">ATP-binding</keyword>
<feature type="transmembrane region" description="Helical" evidence="9">
    <location>
        <begin position="250"/>
        <end position="267"/>
    </location>
</feature>